<evidence type="ECO:0000313" key="3">
    <source>
        <dbReference type="WBParaSite" id="GPUH_0000752701-mRNA-1"/>
    </source>
</evidence>
<accession>A0A183DFM7</accession>
<sequence length="70" mass="8165">MPKLRYLVNLEYLMLGHAEFSDASEFASFLKVISSENLPKLQYLKYLMHLFFFSFKMGTFTVSDDARAKS</sequence>
<reference evidence="1 2" key="2">
    <citation type="submission" date="2018-11" db="EMBL/GenBank/DDBJ databases">
        <authorList>
            <consortium name="Pathogen Informatics"/>
        </authorList>
    </citation>
    <scope>NUCLEOTIDE SEQUENCE [LARGE SCALE GENOMIC DNA]</scope>
</reference>
<evidence type="ECO:0000313" key="1">
    <source>
        <dbReference type="EMBL" id="VDK58626.1"/>
    </source>
</evidence>
<dbReference type="WBParaSite" id="GPUH_0000752701-mRNA-1">
    <property type="protein sequence ID" value="GPUH_0000752701-mRNA-1"/>
    <property type="gene ID" value="GPUH_0000752701"/>
</dbReference>
<name>A0A183DFM7_9BILA</name>
<dbReference type="EMBL" id="UYRT01019621">
    <property type="protein sequence ID" value="VDK58626.1"/>
    <property type="molecule type" value="Genomic_DNA"/>
</dbReference>
<reference evidence="3" key="1">
    <citation type="submission" date="2016-06" db="UniProtKB">
        <authorList>
            <consortium name="WormBaseParasite"/>
        </authorList>
    </citation>
    <scope>IDENTIFICATION</scope>
</reference>
<evidence type="ECO:0000313" key="2">
    <source>
        <dbReference type="Proteomes" id="UP000271098"/>
    </source>
</evidence>
<dbReference type="AlphaFoldDB" id="A0A183DFM7"/>
<dbReference type="Proteomes" id="UP000271098">
    <property type="component" value="Unassembled WGS sequence"/>
</dbReference>
<protein>
    <submittedName>
        <fullName evidence="3">Ovule protein</fullName>
    </submittedName>
</protein>
<proteinExistence type="predicted"/>
<keyword evidence="2" id="KW-1185">Reference proteome</keyword>
<organism evidence="3">
    <name type="scientific">Gongylonema pulchrum</name>
    <dbReference type="NCBI Taxonomy" id="637853"/>
    <lineage>
        <taxon>Eukaryota</taxon>
        <taxon>Metazoa</taxon>
        <taxon>Ecdysozoa</taxon>
        <taxon>Nematoda</taxon>
        <taxon>Chromadorea</taxon>
        <taxon>Rhabditida</taxon>
        <taxon>Spirurina</taxon>
        <taxon>Spiruromorpha</taxon>
        <taxon>Spiruroidea</taxon>
        <taxon>Gongylonematidae</taxon>
        <taxon>Gongylonema</taxon>
    </lineage>
</organism>
<gene>
    <name evidence="1" type="ORF">GPUH_LOCUS7518</name>
</gene>